<dbReference type="InterPro" id="IPR001647">
    <property type="entry name" value="HTH_TetR"/>
</dbReference>
<dbReference type="PANTHER" id="PTHR30055:SF234">
    <property type="entry name" value="HTH-TYPE TRANSCRIPTIONAL REGULATOR BETI"/>
    <property type="match status" value="1"/>
</dbReference>
<keyword evidence="2 4" id="KW-0238">DNA-binding</keyword>
<dbReference type="InterPro" id="IPR050109">
    <property type="entry name" value="HTH-type_TetR-like_transc_reg"/>
</dbReference>
<dbReference type="Gene3D" id="1.10.10.60">
    <property type="entry name" value="Homeodomain-like"/>
    <property type="match status" value="1"/>
</dbReference>
<dbReference type="PANTHER" id="PTHR30055">
    <property type="entry name" value="HTH-TYPE TRANSCRIPTIONAL REGULATOR RUTR"/>
    <property type="match status" value="1"/>
</dbReference>
<evidence type="ECO:0000259" key="5">
    <source>
        <dbReference type="PROSITE" id="PS50977"/>
    </source>
</evidence>
<feature type="domain" description="HTH tetR-type" evidence="5">
    <location>
        <begin position="15"/>
        <end position="75"/>
    </location>
</feature>
<dbReference type="PROSITE" id="PS50977">
    <property type="entry name" value="HTH_TETR_2"/>
    <property type="match status" value="1"/>
</dbReference>
<evidence type="ECO:0000256" key="1">
    <source>
        <dbReference type="ARBA" id="ARBA00023015"/>
    </source>
</evidence>
<evidence type="ECO:0000256" key="3">
    <source>
        <dbReference type="ARBA" id="ARBA00023163"/>
    </source>
</evidence>
<dbReference type="SUPFAM" id="SSF46689">
    <property type="entry name" value="Homeodomain-like"/>
    <property type="match status" value="1"/>
</dbReference>
<dbReference type="PROSITE" id="PS01081">
    <property type="entry name" value="HTH_TETR_1"/>
    <property type="match status" value="1"/>
</dbReference>
<dbReference type="GO" id="GO:0000976">
    <property type="term" value="F:transcription cis-regulatory region binding"/>
    <property type="evidence" value="ECO:0007669"/>
    <property type="project" value="TreeGrafter"/>
</dbReference>
<feature type="DNA-binding region" description="H-T-H motif" evidence="4">
    <location>
        <begin position="38"/>
        <end position="57"/>
    </location>
</feature>
<dbReference type="OrthoDB" id="9789566at2"/>
<accession>D5EJR8</accession>
<dbReference type="GO" id="GO:0003700">
    <property type="term" value="F:DNA-binding transcription factor activity"/>
    <property type="evidence" value="ECO:0007669"/>
    <property type="project" value="TreeGrafter"/>
</dbReference>
<dbReference type="Proteomes" id="UP000000925">
    <property type="component" value="Chromosome"/>
</dbReference>
<evidence type="ECO:0000256" key="4">
    <source>
        <dbReference type="PROSITE-ProRule" id="PRU00335"/>
    </source>
</evidence>
<dbReference type="InterPro" id="IPR009057">
    <property type="entry name" value="Homeodomain-like_sf"/>
</dbReference>
<dbReference type="InterPro" id="IPR023772">
    <property type="entry name" value="DNA-bd_HTH_TetR-type_CS"/>
</dbReference>
<name>D5EJR8_CORAD</name>
<dbReference type="SUPFAM" id="SSF48498">
    <property type="entry name" value="Tetracyclin repressor-like, C-terminal domain"/>
    <property type="match status" value="1"/>
</dbReference>
<gene>
    <name evidence="6" type="ordered locus">Caka_1648</name>
</gene>
<evidence type="ECO:0000256" key="2">
    <source>
        <dbReference type="ARBA" id="ARBA00023125"/>
    </source>
</evidence>
<dbReference type="STRING" id="583355.Caka_1648"/>
<dbReference type="PRINTS" id="PR00455">
    <property type="entry name" value="HTHTETR"/>
</dbReference>
<dbReference type="Pfam" id="PF00440">
    <property type="entry name" value="TetR_N"/>
    <property type="match status" value="1"/>
</dbReference>
<organism evidence="6 7">
    <name type="scientific">Coraliomargarita akajimensis (strain DSM 45221 / IAM 15411 / JCM 23193 / KCTC 12865 / 04OKA010-24)</name>
    <dbReference type="NCBI Taxonomy" id="583355"/>
    <lineage>
        <taxon>Bacteria</taxon>
        <taxon>Pseudomonadati</taxon>
        <taxon>Verrucomicrobiota</taxon>
        <taxon>Opitutia</taxon>
        <taxon>Puniceicoccales</taxon>
        <taxon>Coraliomargaritaceae</taxon>
        <taxon>Coraliomargarita</taxon>
    </lineage>
</organism>
<dbReference type="EMBL" id="CP001998">
    <property type="protein sequence ID" value="ADE54667.1"/>
    <property type="molecule type" value="Genomic_DNA"/>
</dbReference>
<keyword evidence="1" id="KW-0805">Transcription regulation</keyword>
<dbReference type="AlphaFoldDB" id="D5EJR8"/>
<sequence>MFVLIFDQMPTSPKIATQDRLLQAAIELFATHGYKGTTVAAVSEAADANIAAVNYHFGDKQQLYLAALREAHQVAWEVYPPVADDDHLPPEDALRFHIRAMMQQIFSQGPEGYYARMFAKEIAEPSFAVELIFGELLERKRNNLLKIVSQLLGEGAPQESVQLGLLSIVSQIQFHNFNRVIREMQLNRPIELPSPEQIADHILEFSLAGIRNMREQLTLQQS</sequence>
<dbReference type="eggNOG" id="COG1309">
    <property type="taxonomic scope" value="Bacteria"/>
</dbReference>
<evidence type="ECO:0000313" key="7">
    <source>
        <dbReference type="Proteomes" id="UP000000925"/>
    </source>
</evidence>
<keyword evidence="3" id="KW-0804">Transcription</keyword>
<keyword evidence="7" id="KW-1185">Reference proteome</keyword>
<dbReference type="Gene3D" id="1.10.357.10">
    <property type="entry name" value="Tetracycline Repressor, domain 2"/>
    <property type="match status" value="1"/>
</dbReference>
<reference evidence="6 7" key="1">
    <citation type="journal article" date="2010" name="Stand. Genomic Sci.">
        <title>Complete genome sequence of Coraliomargarita akajimensis type strain (04OKA010-24).</title>
        <authorList>
            <person name="Mavromatis K."/>
            <person name="Abt B."/>
            <person name="Brambilla E."/>
            <person name="Lapidus A."/>
            <person name="Copeland A."/>
            <person name="Deshpande S."/>
            <person name="Nolan M."/>
            <person name="Lucas S."/>
            <person name="Tice H."/>
            <person name="Cheng J.F."/>
            <person name="Han C."/>
            <person name="Detter J.C."/>
            <person name="Woyke T."/>
            <person name="Goodwin L."/>
            <person name="Pitluck S."/>
            <person name="Held B."/>
            <person name="Brettin T."/>
            <person name="Tapia R."/>
            <person name="Ivanova N."/>
            <person name="Mikhailova N."/>
            <person name="Pati A."/>
            <person name="Liolios K."/>
            <person name="Chen A."/>
            <person name="Palaniappan K."/>
            <person name="Land M."/>
            <person name="Hauser L."/>
            <person name="Chang Y.J."/>
            <person name="Jeffries C.D."/>
            <person name="Rohde M."/>
            <person name="Goker M."/>
            <person name="Bristow J."/>
            <person name="Eisen J.A."/>
            <person name="Markowitz V."/>
            <person name="Hugenholtz P."/>
            <person name="Klenk H.P."/>
            <person name="Kyrpides N.C."/>
        </authorList>
    </citation>
    <scope>NUCLEOTIDE SEQUENCE [LARGE SCALE GENOMIC DNA]</scope>
    <source>
        <strain evidence="7">DSM 45221 / IAM 15411 / JCM 23193 / KCTC 12865</strain>
    </source>
</reference>
<proteinExistence type="predicted"/>
<dbReference type="KEGG" id="caa:Caka_1648"/>
<dbReference type="InterPro" id="IPR036271">
    <property type="entry name" value="Tet_transcr_reg_TetR-rel_C_sf"/>
</dbReference>
<evidence type="ECO:0000313" key="6">
    <source>
        <dbReference type="EMBL" id="ADE54667.1"/>
    </source>
</evidence>
<dbReference type="HOGENOM" id="CLU_069356_16_1_0"/>
<protein>
    <submittedName>
        <fullName evidence="6">Transcriptional regulator, TetR family</fullName>
    </submittedName>
</protein>
<dbReference type="Pfam" id="PF09209">
    <property type="entry name" value="CecR_C"/>
    <property type="match status" value="1"/>
</dbReference>
<dbReference type="InterPro" id="IPR015292">
    <property type="entry name" value="Tscrpt_reg_YbiH_C"/>
</dbReference>